<dbReference type="CDD" id="cd07038">
    <property type="entry name" value="TPP_PYR_PDC_IPDC_like"/>
    <property type="match status" value="1"/>
</dbReference>
<dbReference type="PIRSF" id="PIRSF036565">
    <property type="entry name" value="Pyruvt_ip_decrb"/>
    <property type="match status" value="1"/>
</dbReference>
<reference evidence="14" key="1">
    <citation type="submission" date="2020-10" db="EMBL/GenBank/DDBJ databases">
        <authorList>
            <person name="Gilroy R."/>
        </authorList>
    </citation>
    <scope>NUCLEOTIDE SEQUENCE</scope>
    <source>
        <strain evidence="14">6276</strain>
    </source>
</reference>
<dbReference type="SUPFAM" id="SSF52518">
    <property type="entry name" value="Thiamin diphosphate-binding fold (THDP-binding)"/>
    <property type="match status" value="2"/>
</dbReference>
<evidence type="ECO:0000313" key="14">
    <source>
        <dbReference type="EMBL" id="HIS37165.1"/>
    </source>
</evidence>
<dbReference type="GO" id="GO:0000949">
    <property type="term" value="P:aromatic amino acid family catabolic process to alcohol via Ehrlich pathway"/>
    <property type="evidence" value="ECO:0007669"/>
    <property type="project" value="TreeGrafter"/>
</dbReference>
<evidence type="ECO:0000256" key="9">
    <source>
        <dbReference type="PIRSR" id="PIRSR036565-2"/>
    </source>
</evidence>
<keyword evidence="6 9" id="KW-0460">Magnesium</keyword>
<dbReference type="GO" id="GO:0030976">
    <property type="term" value="F:thiamine pyrophosphate binding"/>
    <property type="evidence" value="ECO:0007669"/>
    <property type="project" value="InterPro"/>
</dbReference>
<dbReference type="GO" id="GO:0005829">
    <property type="term" value="C:cytosol"/>
    <property type="evidence" value="ECO:0007669"/>
    <property type="project" value="TreeGrafter"/>
</dbReference>
<feature type="domain" description="Thiamine pyrophosphate enzyme TPP-binding" evidence="12">
    <location>
        <begin position="388"/>
        <end position="518"/>
    </location>
</feature>
<evidence type="ECO:0000256" key="8">
    <source>
        <dbReference type="ARBA" id="ARBA00023239"/>
    </source>
</evidence>
<feature type="binding site" evidence="9">
    <location>
        <position position="457"/>
    </location>
    <ligand>
        <name>Mg(2+)</name>
        <dbReference type="ChEBI" id="CHEBI:18420"/>
    </ligand>
</feature>
<dbReference type="InterPro" id="IPR047214">
    <property type="entry name" value="TPP_PDC_IPDC"/>
</dbReference>
<comment type="cofactor">
    <cofactor evidence="1">
        <name>a metal cation</name>
        <dbReference type="ChEBI" id="CHEBI:25213"/>
    </cofactor>
</comment>
<evidence type="ECO:0000256" key="1">
    <source>
        <dbReference type="ARBA" id="ARBA00001920"/>
    </source>
</evidence>
<dbReference type="Gene3D" id="3.40.50.1220">
    <property type="entry name" value="TPP-binding domain"/>
    <property type="match status" value="1"/>
</dbReference>
<dbReference type="InterPro" id="IPR029061">
    <property type="entry name" value="THDP-binding"/>
</dbReference>
<dbReference type="AlphaFoldDB" id="A0A9D1F070"/>
<evidence type="ECO:0000256" key="7">
    <source>
        <dbReference type="ARBA" id="ARBA00023052"/>
    </source>
</evidence>
<evidence type="ECO:0000259" key="13">
    <source>
        <dbReference type="Pfam" id="PF02776"/>
    </source>
</evidence>
<dbReference type="InterPro" id="IPR012001">
    <property type="entry name" value="Thiamin_PyroP_enz_TPP-bd_dom"/>
</dbReference>
<dbReference type="PANTHER" id="PTHR43452">
    <property type="entry name" value="PYRUVATE DECARBOXYLASE"/>
    <property type="match status" value="1"/>
</dbReference>
<feature type="domain" description="Thiamine pyrophosphate enzyme N-terminal TPP-binding" evidence="13">
    <location>
        <begin position="5"/>
        <end position="112"/>
    </location>
</feature>
<organism evidence="14 15">
    <name type="scientific">Candidatus Scatousia excrementigallinarum</name>
    <dbReference type="NCBI Taxonomy" id="2840935"/>
    <lineage>
        <taxon>Bacteria</taxon>
        <taxon>Candidatus Scatousia</taxon>
    </lineage>
</organism>
<evidence type="ECO:0000256" key="4">
    <source>
        <dbReference type="ARBA" id="ARBA00022723"/>
    </source>
</evidence>
<dbReference type="GO" id="GO:0000287">
    <property type="term" value="F:magnesium ion binding"/>
    <property type="evidence" value="ECO:0007669"/>
    <property type="project" value="InterPro"/>
</dbReference>
<dbReference type="EMBL" id="DVIU01000217">
    <property type="protein sequence ID" value="HIS37165.1"/>
    <property type="molecule type" value="Genomic_DNA"/>
</dbReference>
<dbReference type="FunFam" id="3.40.50.970:FF:000024">
    <property type="entry name" value="Pyruvate decarboxylase isozyme"/>
    <property type="match status" value="1"/>
</dbReference>
<evidence type="ECO:0000256" key="10">
    <source>
        <dbReference type="RuleBase" id="RU362132"/>
    </source>
</evidence>
<dbReference type="CDD" id="cd02005">
    <property type="entry name" value="TPP_PDC_IPDC"/>
    <property type="match status" value="1"/>
</dbReference>
<proteinExistence type="inferred from homology"/>
<comment type="caution">
    <text evidence="14">The sequence shown here is derived from an EMBL/GenBank/DDBJ whole genome shotgun (WGS) entry which is preliminary data.</text>
</comment>
<evidence type="ECO:0000313" key="15">
    <source>
        <dbReference type="Proteomes" id="UP000823928"/>
    </source>
</evidence>
<reference evidence="14" key="2">
    <citation type="journal article" date="2021" name="PeerJ">
        <title>Extensive microbial diversity within the chicken gut microbiome revealed by metagenomics and culture.</title>
        <authorList>
            <person name="Gilroy R."/>
            <person name="Ravi A."/>
            <person name="Getino M."/>
            <person name="Pursley I."/>
            <person name="Horton D.L."/>
            <person name="Alikhan N.F."/>
            <person name="Baker D."/>
            <person name="Gharbi K."/>
            <person name="Hall N."/>
            <person name="Watson M."/>
            <person name="Adriaenssens E.M."/>
            <person name="Foster-Nyarko E."/>
            <person name="Jarju S."/>
            <person name="Secka A."/>
            <person name="Antonio M."/>
            <person name="Oren A."/>
            <person name="Chaudhuri R.R."/>
            <person name="La Ragione R."/>
            <person name="Hildebrand F."/>
            <person name="Pallen M.J."/>
        </authorList>
    </citation>
    <scope>NUCLEOTIDE SEQUENCE</scope>
    <source>
        <strain evidence="14">6276</strain>
    </source>
</reference>
<dbReference type="InterPro" id="IPR047213">
    <property type="entry name" value="TPP_PYR_PDC_IPDC-like"/>
</dbReference>
<evidence type="ECO:0000259" key="11">
    <source>
        <dbReference type="Pfam" id="PF00205"/>
    </source>
</evidence>
<gene>
    <name evidence="14" type="ORF">IAC10_11155</name>
</gene>
<comment type="cofactor">
    <cofactor evidence="2">
        <name>thiamine diphosphate</name>
        <dbReference type="ChEBI" id="CHEBI:58937"/>
    </cofactor>
</comment>
<dbReference type="Pfam" id="PF00205">
    <property type="entry name" value="TPP_enzyme_M"/>
    <property type="match status" value="1"/>
</dbReference>
<dbReference type="GO" id="GO:0004737">
    <property type="term" value="F:pyruvate decarboxylase activity"/>
    <property type="evidence" value="ECO:0007669"/>
    <property type="project" value="TreeGrafter"/>
</dbReference>
<feature type="domain" description="Thiamine pyrophosphate enzyme central" evidence="11">
    <location>
        <begin position="195"/>
        <end position="303"/>
    </location>
</feature>
<dbReference type="InterPro" id="IPR012110">
    <property type="entry name" value="PDC/IPDC-like"/>
</dbReference>
<dbReference type="SUPFAM" id="SSF52467">
    <property type="entry name" value="DHS-like NAD/FAD-binding domain"/>
    <property type="match status" value="1"/>
</dbReference>
<accession>A0A9D1F070</accession>
<evidence type="ECO:0000256" key="3">
    <source>
        <dbReference type="ARBA" id="ARBA00007812"/>
    </source>
</evidence>
<dbReference type="InterPro" id="IPR029035">
    <property type="entry name" value="DHS-like_NAD/FAD-binding_dom"/>
</dbReference>
<dbReference type="InterPro" id="IPR011766">
    <property type="entry name" value="TPP_enzyme_TPP-bd"/>
</dbReference>
<evidence type="ECO:0000256" key="2">
    <source>
        <dbReference type="ARBA" id="ARBA00001964"/>
    </source>
</evidence>
<dbReference type="InterPro" id="IPR012000">
    <property type="entry name" value="Thiamin_PyroP_enz_cen_dom"/>
</dbReference>
<protein>
    <submittedName>
        <fullName evidence="14">Alpha-keto acid decarboxylase family protein</fullName>
    </submittedName>
</protein>
<dbReference type="Pfam" id="PF02775">
    <property type="entry name" value="TPP_enzyme_C"/>
    <property type="match status" value="1"/>
</dbReference>
<dbReference type="Gene3D" id="3.40.50.970">
    <property type="match status" value="2"/>
</dbReference>
<name>A0A9D1F070_9BACT</name>
<evidence type="ECO:0000256" key="6">
    <source>
        <dbReference type="ARBA" id="ARBA00022842"/>
    </source>
</evidence>
<keyword evidence="8" id="KW-0456">Lyase</keyword>
<dbReference type="PANTHER" id="PTHR43452:SF30">
    <property type="entry name" value="PYRUVATE DECARBOXYLASE ISOZYME 1-RELATED"/>
    <property type="match status" value="1"/>
</dbReference>
<dbReference type="Proteomes" id="UP000823928">
    <property type="component" value="Unassembled WGS sequence"/>
</dbReference>
<feature type="binding site" evidence="9">
    <location>
        <position position="459"/>
    </location>
    <ligand>
        <name>Mg(2+)</name>
        <dbReference type="ChEBI" id="CHEBI:18420"/>
    </ligand>
</feature>
<keyword evidence="4 9" id="KW-0479">Metal-binding</keyword>
<dbReference type="Pfam" id="PF02776">
    <property type="entry name" value="TPP_enzyme_N"/>
    <property type="match status" value="1"/>
</dbReference>
<comment type="similarity">
    <text evidence="3 10">Belongs to the TPP enzyme family.</text>
</comment>
<sequence>MSKIKVSDYLIQELYKLGIKDFFGLPGDYCFNIVDSVQNNPNTKWIGCTNELNAGCAADGYARLNGYGALITTYNVGELSAMNPIGGCYSENVPVIHIVGAPKTKYIKSNAVMHHNFCEPDYYAGIRAFENYTEASAFLDEQNAKNEIERVISIMMRTKKPVYIAIPADICDMEIDNEPDIQLPVSDEKTLNEAVEHAVRLIDNSAVPVIIGDFLVERFICKKEFNEFVNTCGIPVTTFIMGKGIIDENSKYFTGSYLGSMENTDVYFQVNNSDCPICVGTVFGDFNTLKYDIRVNPKDHIEILGTVTTIENTVYENVLMKDILTKLSLRVQKRNMKVIKAVPQVCNIEDNDNPLDFEFMFQRFQEFLKEDDCIFSDTGILNFFPPMLNFPRNARWYNQLLWASIGWATPALFGAMVAKPSRRMILLTGEGAHQLTIQSVSNMFYYNLKPIIFVLNNSGYTIERILSKDPKDAYNNIIPWAYTDIIKAFCKKDVFTAKVYTNQEFADVLEIAAEEQKSKLCYIELFTEEMELPYLVKKLYRRNEIKPE</sequence>
<evidence type="ECO:0000256" key="5">
    <source>
        <dbReference type="ARBA" id="ARBA00022793"/>
    </source>
</evidence>
<evidence type="ECO:0000259" key="12">
    <source>
        <dbReference type="Pfam" id="PF02775"/>
    </source>
</evidence>
<comment type="cofactor">
    <cofactor evidence="9">
        <name>Mg(2+)</name>
        <dbReference type="ChEBI" id="CHEBI:18420"/>
    </cofactor>
    <text evidence="9">Binds 1 Mg(2+) per subunit.</text>
</comment>
<keyword evidence="7 10" id="KW-0786">Thiamine pyrophosphate</keyword>
<keyword evidence="5" id="KW-0210">Decarboxylase</keyword>